<keyword evidence="1" id="KW-0472">Membrane</keyword>
<feature type="transmembrane region" description="Helical" evidence="1">
    <location>
        <begin position="31"/>
        <end position="53"/>
    </location>
</feature>
<accession>A0A2T4C996</accession>
<reference evidence="2 3" key="1">
    <citation type="submission" date="2016-07" db="EMBL/GenBank/DDBJ databases">
        <title>Multiple horizontal gene transfer events from other fungi enriched the ability of initially mycotrophic Trichoderma (Ascomycota) to feed on dead plant biomass.</title>
        <authorList>
            <consortium name="DOE Joint Genome Institute"/>
            <person name="Aerts A."/>
            <person name="Atanasova L."/>
            <person name="Chenthamara K."/>
            <person name="Zhang J."/>
            <person name="Grujic M."/>
            <person name="Henrissat B."/>
            <person name="Kuo A."/>
            <person name="Salamov A."/>
            <person name="Lipzen A."/>
            <person name="Labutti K."/>
            <person name="Barry K."/>
            <person name="Miao Y."/>
            <person name="Rahimi M.J."/>
            <person name="Shen Q."/>
            <person name="Grigoriev I.V."/>
            <person name="Kubicek C.P."/>
            <person name="Druzhinina I.S."/>
        </authorList>
    </citation>
    <scope>NUCLEOTIDE SEQUENCE [LARGE SCALE GENOMIC DNA]</scope>
    <source>
        <strain evidence="2 3">ATCC 18648</strain>
    </source>
</reference>
<dbReference type="AlphaFoldDB" id="A0A2T4C996"/>
<proteinExistence type="predicted"/>
<feature type="transmembrane region" description="Helical" evidence="1">
    <location>
        <begin position="80"/>
        <end position="97"/>
    </location>
</feature>
<gene>
    <name evidence="2" type="ORF">M440DRAFT_253623</name>
</gene>
<dbReference type="EMBL" id="KZ679129">
    <property type="protein sequence ID" value="PTB78130.1"/>
    <property type="molecule type" value="Genomic_DNA"/>
</dbReference>
<keyword evidence="3" id="KW-1185">Reference proteome</keyword>
<evidence type="ECO:0000313" key="3">
    <source>
        <dbReference type="Proteomes" id="UP000240760"/>
    </source>
</evidence>
<sequence length="121" mass="13556">MRSIWLRQDKGVGGRSVGCISMFSHVFPPTLFILLLLSLLFFVFCCTLLGPVITQESCVSRFSGCIHSISEMALASIRRLSLVPCIVIRSFPIIFFLNGRTFCMRPDDGGSSFFCLDKEFC</sequence>
<evidence type="ECO:0000256" key="1">
    <source>
        <dbReference type="SAM" id="Phobius"/>
    </source>
</evidence>
<protein>
    <submittedName>
        <fullName evidence="2">Uncharacterized protein</fullName>
    </submittedName>
</protein>
<keyword evidence="1" id="KW-0812">Transmembrane</keyword>
<evidence type="ECO:0000313" key="2">
    <source>
        <dbReference type="EMBL" id="PTB78130.1"/>
    </source>
</evidence>
<keyword evidence="1" id="KW-1133">Transmembrane helix</keyword>
<dbReference type="Proteomes" id="UP000240760">
    <property type="component" value="Unassembled WGS sequence"/>
</dbReference>
<name>A0A2T4C996_TRILO</name>
<organism evidence="2 3">
    <name type="scientific">Trichoderma longibrachiatum ATCC 18648</name>
    <dbReference type="NCBI Taxonomy" id="983965"/>
    <lineage>
        <taxon>Eukaryota</taxon>
        <taxon>Fungi</taxon>
        <taxon>Dikarya</taxon>
        <taxon>Ascomycota</taxon>
        <taxon>Pezizomycotina</taxon>
        <taxon>Sordariomycetes</taxon>
        <taxon>Hypocreomycetidae</taxon>
        <taxon>Hypocreales</taxon>
        <taxon>Hypocreaceae</taxon>
        <taxon>Trichoderma</taxon>
    </lineage>
</organism>